<dbReference type="EMBL" id="CAEMXZ010000043">
    <property type="protein sequence ID" value="CAB4323404.1"/>
    <property type="molecule type" value="Genomic_DNA"/>
</dbReference>
<organism evidence="1">
    <name type="scientific">freshwater metagenome</name>
    <dbReference type="NCBI Taxonomy" id="449393"/>
    <lineage>
        <taxon>unclassified sequences</taxon>
        <taxon>metagenomes</taxon>
        <taxon>ecological metagenomes</taxon>
    </lineage>
</organism>
<gene>
    <name evidence="1" type="ORF">UFOPK1392_01159</name>
</gene>
<evidence type="ECO:0000313" key="1">
    <source>
        <dbReference type="EMBL" id="CAB4323404.1"/>
    </source>
</evidence>
<protein>
    <submittedName>
        <fullName evidence="1">Unannotated protein</fullName>
    </submittedName>
</protein>
<accession>A0A6J5YB37</accession>
<reference evidence="1" key="1">
    <citation type="submission" date="2020-05" db="EMBL/GenBank/DDBJ databases">
        <authorList>
            <person name="Chiriac C."/>
            <person name="Salcher M."/>
            <person name="Ghai R."/>
            <person name="Kavagutti S V."/>
        </authorList>
    </citation>
    <scope>NUCLEOTIDE SEQUENCE</scope>
</reference>
<proteinExistence type="predicted"/>
<dbReference type="AlphaFoldDB" id="A0A6J5YB37"/>
<name>A0A6J5YB37_9ZZZZ</name>
<sequence length="84" mass="8620">MVPPTNPLGIEAPAAGTPMTISGAVESTRTVIAELARDTPEVVDWATSRVHTPSASAIAVLYEPEPETAVVNVDAGIAPTTEPL</sequence>